<organism evidence="1 2">
    <name type="scientific">Anaeromyxobacter dehalogenans (strain 2CP-C)</name>
    <dbReference type="NCBI Taxonomy" id="290397"/>
    <lineage>
        <taxon>Bacteria</taxon>
        <taxon>Pseudomonadati</taxon>
        <taxon>Myxococcota</taxon>
        <taxon>Myxococcia</taxon>
        <taxon>Myxococcales</taxon>
        <taxon>Cystobacterineae</taxon>
        <taxon>Anaeromyxobacteraceae</taxon>
        <taxon>Anaeromyxobacter</taxon>
    </lineage>
</organism>
<reference evidence="1 2" key="1">
    <citation type="submission" date="2006-01" db="EMBL/GenBank/DDBJ databases">
        <title>Complete sequence of Anaeromyxobacter dehalogenans 2CP-C.</title>
        <authorList>
            <consortium name="US DOE Joint Genome Institute"/>
            <person name="Copeland A."/>
            <person name="Lucas S."/>
            <person name="Lapidus A."/>
            <person name="Barry K."/>
            <person name="Detter J.C."/>
            <person name="Glavina T."/>
            <person name="Hammon N."/>
            <person name="Israni S."/>
            <person name="Pitluck S."/>
            <person name="Brettin T."/>
            <person name="Bruce D."/>
            <person name="Han C."/>
            <person name="Tapia R."/>
            <person name="Gilna P."/>
            <person name="Kiss H."/>
            <person name="Schmutz J."/>
            <person name="Larimer F."/>
            <person name="Land M."/>
            <person name="Kyrpides N."/>
            <person name="Anderson I."/>
            <person name="Sanford R.A."/>
            <person name="Ritalahti K.M."/>
            <person name="Thomas H.S."/>
            <person name="Kirby J.R."/>
            <person name="Zhulin I.B."/>
            <person name="Loeffler F.E."/>
            <person name="Richardson P."/>
        </authorList>
    </citation>
    <scope>NUCLEOTIDE SEQUENCE [LARGE SCALE GENOMIC DNA]</scope>
    <source>
        <strain evidence="1 2">2CP-C</strain>
    </source>
</reference>
<gene>
    <name evidence="1" type="ordered locus">Adeh_1881</name>
</gene>
<protein>
    <submittedName>
        <fullName evidence="1">Uncharacterized protein</fullName>
    </submittedName>
</protein>
<proteinExistence type="predicted"/>
<dbReference type="Proteomes" id="UP000001935">
    <property type="component" value="Chromosome"/>
</dbReference>
<sequence length="93" mass="9783">MNRAKIDRLAGMVSELVARRTAERVAPLAADELRAAGFRVPCTWSDGLSVNVAPGLDAKLAELGAKGIRPGMVVLIRNLASEPPAPCSWESGS</sequence>
<name>Q2IJ18_ANADE</name>
<dbReference type="HOGENOM" id="CLU_2393422_0_0_7"/>
<evidence type="ECO:0000313" key="1">
    <source>
        <dbReference type="EMBL" id="ABC81652.1"/>
    </source>
</evidence>
<dbReference type="KEGG" id="ade:Adeh_1881"/>
<dbReference type="STRING" id="290397.Adeh_1881"/>
<dbReference type="RefSeq" id="WP_011420935.1">
    <property type="nucleotide sequence ID" value="NC_007760.1"/>
</dbReference>
<dbReference type="AlphaFoldDB" id="Q2IJ18"/>
<dbReference type="EMBL" id="CP000251">
    <property type="protein sequence ID" value="ABC81652.1"/>
    <property type="molecule type" value="Genomic_DNA"/>
</dbReference>
<evidence type="ECO:0000313" key="2">
    <source>
        <dbReference type="Proteomes" id="UP000001935"/>
    </source>
</evidence>
<accession>Q2IJ18</accession>